<dbReference type="EMBL" id="GBXM01045137">
    <property type="protein sequence ID" value="JAH63440.1"/>
    <property type="molecule type" value="Transcribed_RNA"/>
</dbReference>
<feature type="signal peptide" evidence="1">
    <location>
        <begin position="1"/>
        <end position="16"/>
    </location>
</feature>
<protein>
    <submittedName>
        <fullName evidence="2">Uncharacterized protein</fullName>
    </submittedName>
</protein>
<organism evidence="2">
    <name type="scientific">Anguilla anguilla</name>
    <name type="common">European freshwater eel</name>
    <name type="synonym">Muraena anguilla</name>
    <dbReference type="NCBI Taxonomy" id="7936"/>
    <lineage>
        <taxon>Eukaryota</taxon>
        <taxon>Metazoa</taxon>
        <taxon>Chordata</taxon>
        <taxon>Craniata</taxon>
        <taxon>Vertebrata</taxon>
        <taxon>Euteleostomi</taxon>
        <taxon>Actinopterygii</taxon>
        <taxon>Neopterygii</taxon>
        <taxon>Teleostei</taxon>
        <taxon>Anguilliformes</taxon>
        <taxon>Anguillidae</taxon>
        <taxon>Anguilla</taxon>
    </lineage>
</organism>
<proteinExistence type="predicted"/>
<evidence type="ECO:0000313" key="2">
    <source>
        <dbReference type="EMBL" id="JAH63440.1"/>
    </source>
</evidence>
<dbReference type="AlphaFoldDB" id="A0A0E9UE00"/>
<name>A0A0E9UE00_ANGAN</name>
<evidence type="ECO:0000256" key="1">
    <source>
        <dbReference type="SAM" id="SignalP"/>
    </source>
</evidence>
<keyword evidence="1" id="KW-0732">Signal</keyword>
<feature type="chain" id="PRO_5002433155" evidence="1">
    <location>
        <begin position="17"/>
        <end position="46"/>
    </location>
</feature>
<accession>A0A0E9UE00</accession>
<reference evidence="2" key="2">
    <citation type="journal article" date="2015" name="Fish Shellfish Immunol.">
        <title>Early steps in the European eel (Anguilla anguilla)-Vibrio vulnificus interaction in the gills: Role of the RtxA13 toxin.</title>
        <authorList>
            <person name="Callol A."/>
            <person name="Pajuelo D."/>
            <person name="Ebbesson L."/>
            <person name="Teles M."/>
            <person name="MacKenzie S."/>
            <person name="Amaro C."/>
        </authorList>
    </citation>
    <scope>NUCLEOTIDE SEQUENCE</scope>
</reference>
<sequence>MTIMIYCLIACLKAAAGETDIFIGPSSSLLKSNPFRCHRPCWCSSL</sequence>
<reference evidence="2" key="1">
    <citation type="submission" date="2014-11" db="EMBL/GenBank/DDBJ databases">
        <authorList>
            <person name="Amaro Gonzalez C."/>
        </authorList>
    </citation>
    <scope>NUCLEOTIDE SEQUENCE</scope>
</reference>